<dbReference type="PANTHER" id="PTHR43597:SF5">
    <property type="entry name" value="SUFE-LIKE PROTEIN 2, CHLOROPLASTIC"/>
    <property type="match status" value="1"/>
</dbReference>
<dbReference type="OrthoDB" id="9799320at2"/>
<dbReference type="RefSeq" id="WP_120353834.1">
    <property type="nucleotide sequence ID" value="NZ_RAQO01000004.1"/>
</dbReference>
<gene>
    <name evidence="3" type="ORF">DBZ36_05050</name>
</gene>
<dbReference type="EMBL" id="RAQO01000004">
    <property type="protein sequence ID" value="RKF19829.1"/>
    <property type="molecule type" value="Genomic_DNA"/>
</dbReference>
<sequence length="141" mass="15745">MLSNQLSQIPNLESRISDLLSPNLVWNERYRQLLMLGKSLPSIDINLKTEDQRVQGCESDLWLVTTKQTIEIDSNARIIRGLAVLVLHAINNCSDLEQAQHYFEQSVSQAGLSQHLAQSRSNGITSLWKAIHSAHNANQGG</sequence>
<keyword evidence="4" id="KW-1185">Reference proteome</keyword>
<dbReference type="Proteomes" id="UP000286482">
    <property type="component" value="Unassembled WGS sequence"/>
</dbReference>
<dbReference type="PANTHER" id="PTHR43597">
    <property type="entry name" value="SULFUR ACCEPTOR PROTEIN CSDE"/>
    <property type="match status" value="1"/>
</dbReference>
<organism evidence="3 4">
    <name type="scientific">Alginatibacterium sediminis</name>
    <dbReference type="NCBI Taxonomy" id="2164068"/>
    <lineage>
        <taxon>Bacteria</taxon>
        <taxon>Pseudomonadati</taxon>
        <taxon>Pseudomonadota</taxon>
        <taxon>Gammaproteobacteria</taxon>
        <taxon>Alteromonadales</taxon>
        <taxon>Alteromonadaceae</taxon>
        <taxon>Alginatibacterium</taxon>
    </lineage>
</organism>
<proteinExistence type="inferred from homology"/>
<reference evidence="3 4" key="1">
    <citation type="submission" date="2018-09" db="EMBL/GenBank/DDBJ databases">
        <authorList>
            <person name="Wang Z."/>
        </authorList>
    </citation>
    <scope>NUCLEOTIDE SEQUENCE [LARGE SCALE GENOMIC DNA]</scope>
    <source>
        <strain evidence="3 4">ALS 81</strain>
    </source>
</reference>
<dbReference type="InterPro" id="IPR003808">
    <property type="entry name" value="Fe-S_metab-assoc_dom"/>
</dbReference>
<feature type="domain" description="Fe-S metabolism associated" evidence="2">
    <location>
        <begin position="26"/>
        <end position="132"/>
    </location>
</feature>
<evidence type="ECO:0000259" key="2">
    <source>
        <dbReference type="Pfam" id="PF02657"/>
    </source>
</evidence>
<comment type="caution">
    <text evidence="3">The sequence shown here is derived from an EMBL/GenBank/DDBJ whole genome shotgun (WGS) entry which is preliminary data.</text>
</comment>
<protein>
    <submittedName>
        <fullName evidence="3">SufE family protein</fullName>
    </submittedName>
</protein>
<dbReference type="Gene3D" id="3.90.1010.10">
    <property type="match status" value="1"/>
</dbReference>
<evidence type="ECO:0000256" key="1">
    <source>
        <dbReference type="ARBA" id="ARBA00010282"/>
    </source>
</evidence>
<evidence type="ECO:0000313" key="3">
    <source>
        <dbReference type="EMBL" id="RKF19829.1"/>
    </source>
</evidence>
<evidence type="ECO:0000313" key="4">
    <source>
        <dbReference type="Proteomes" id="UP000286482"/>
    </source>
</evidence>
<comment type="similarity">
    <text evidence="1">Belongs to the SufE family.</text>
</comment>
<dbReference type="Pfam" id="PF02657">
    <property type="entry name" value="SufE"/>
    <property type="match status" value="1"/>
</dbReference>
<dbReference type="SUPFAM" id="SSF82649">
    <property type="entry name" value="SufE/NifU"/>
    <property type="match status" value="1"/>
</dbReference>
<dbReference type="AlphaFoldDB" id="A0A420EGL6"/>
<accession>A0A420EGL6</accession>
<name>A0A420EGL6_9ALTE</name>